<dbReference type="Gene3D" id="2.60.40.1930">
    <property type="match status" value="3"/>
</dbReference>
<dbReference type="Pfam" id="PF07703">
    <property type="entry name" value="A2M_BRD"/>
    <property type="match status" value="1"/>
</dbReference>
<dbReference type="InterPro" id="IPR040839">
    <property type="entry name" value="MG4"/>
</dbReference>
<dbReference type="SUPFAM" id="SSF47686">
    <property type="entry name" value="Anaphylotoxins (complement system)"/>
    <property type="match status" value="1"/>
</dbReference>
<dbReference type="Pfam" id="PF17791">
    <property type="entry name" value="MG3"/>
    <property type="match status" value="1"/>
</dbReference>
<dbReference type="Pfam" id="PF01821">
    <property type="entry name" value="ANATO"/>
    <property type="match status" value="1"/>
</dbReference>
<evidence type="ECO:0000256" key="2">
    <source>
        <dbReference type="ARBA" id="ARBA00022525"/>
    </source>
</evidence>
<dbReference type="InterPro" id="IPR041425">
    <property type="entry name" value="C3/4/5_MG1"/>
</dbReference>
<sequence length="994" mass="111634">MESSRRMCWTRHGFVTCLALFSLISLADGLPLEVLSAPNLLRVETAENVFVEVQDNVEEHSIPVEIKVMNFPAKTKVLASTSVTLNKANNFQDFGKIQIQAADFSKNPNKKQYVYLQAHFPNKLLEKIVLVSFQSGYIFIQTDKDIYTPNSKVVYRVFALSAGMEPQTDTLVDIEIVNPEGITISSDVLSSRAQLAYDAYWVPEIVSFGVWKIVAKFRNNPQESFAFKFEVKEYALPSFEVKLTPGSSYFYVDSKDLEVSIKATNNFGETVDGTAYILFGVVNANHKQGFPNSLQTVKILQGEGVAKLTREHITQTFSNILELVGSSIFVAASVLTKNGAEMVEAELRDIKIVTSPYNILFKRTPSFFKPGMPFDVVVEVVNPDNSPAQGVTVVVDPDMEDVTAANGIARFTVNTLQSFQTLIIQARTKDPQFGEHRQASASMTVLPYKTKSSSYLQMSLDLTEVELGKNIKIQLFLNRQESEQKDITYLILSRGQLVKHGRYRTSQLITLRLPVTKEMLPSFRVIAYYHPNSEEVVADSVWVDVKDSCVGSLSLEPIRPAASYENHRSFRLKVTGDPEATVGFVAIDKSVSYLNRKHRLTQKKIWDMVEEYNTGCTATGGKDSMSVFYDAGLLFETSTIPGTPYRTDFKCPSSSRRKRAASLTHNTSTPVSNFFQEFQSIDKELQSCCLDGMRNVLDQHTCERRRRHVVGSPACTEAFMRCCMHMKQKEVGSKGATQLLHRNKRRAEDMSDDSITTDSLINLPRNQFPESWLWQDVKMSACPRNKPDCSSTSYEKTLVLPDTMTTWQLTGISLSHSHGICVSDPLEVTVKKTFFIDLRLPYSAVRGEELEIKAVLYNYSPEPITVYLDLVEVNNVCSAAYRRKTYRQEIPVGAQTTRLVPFIIMPMREGVLLVEIKAAVKDSSLTDGITKELRVLPESVLVKSQKIVTLNPTKDGVNGQQEVIINSNIPRSDVAPDTPKTTLIFLTAYYFYIL</sequence>
<feature type="signal peptide" evidence="4">
    <location>
        <begin position="1"/>
        <end position="29"/>
    </location>
</feature>
<dbReference type="CDD" id="cd00017">
    <property type="entry name" value="ANATO"/>
    <property type="match status" value="1"/>
</dbReference>
<dbReference type="InterPro" id="IPR018081">
    <property type="entry name" value="Anaphylatoxin_comp_syst"/>
</dbReference>
<feature type="domain" description="Anaphylatoxin-like" evidence="5">
    <location>
        <begin position="688"/>
        <end position="723"/>
    </location>
</feature>
<dbReference type="PANTHER" id="PTHR11412">
    <property type="entry name" value="MACROGLOBULIN / COMPLEMENT"/>
    <property type="match status" value="1"/>
</dbReference>
<dbReference type="Gene3D" id="1.20.91.20">
    <property type="entry name" value="Anaphylotoxins (complement system)"/>
    <property type="match status" value="1"/>
</dbReference>
<dbReference type="InterPro" id="IPR041555">
    <property type="entry name" value="MG3"/>
</dbReference>
<feature type="chain" id="PRO_5045412465" description="Anaphylatoxin-like domain-containing protein" evidence="4">
    <location>
        <begin position="30"/>
        <end position="994"/>
    </location>
</feature>
<reference evidence="6 7" key="1">
    <citation type="submission" date="2021-07" db="EMBL/GenBank/DDBJ databases">
        <authorList>
            <person name="Palmer J.M."/>
        </authorList>
    </citation>
    <scope>NUCLEOTIDE SEQUENCE [LARGE SCALE GENOMIC DNA]</scope>
    <source>
        <strain evidence="6 7">AT_MEX2019</strain>
        <tissue evidence="6">Muscle</tissue>
    </source>
</reference>
<accession>A0ABU7BTV4</accession>
<dbReference type="SMART" id="SM00104">
    <property type="entry name" value="ANATO"/>
    <property type="match status" value="1"/>
</dbReference>
<evidence type="ECO:0000313" key="6">
    <source>
        <dbReference type="EMBL" id="MED6254091.1"/>
    </source>
</evidence>
<gene>
    <name evidence="6" type="ORF">ATANTOWER_015438</name>
</gene>
<proteinExistence type="predicted"/>
<dbReference type="InterPro" id="IPR011625">
    <property type="entry name" value="A2M_N_BRD"/>
</dbReference>
<keyword evidence="4" id="KW-0732">Signal</keyword>
<evidence type="ECO:0000259" key="5">
    <source>
        <dbReference type="PROSITE" id="PS01178"/>
    </source>
</evidence>
<keyword evidence="2" id="KW-0964">Secreted</keyword>
<evidence type="ECO:0000313" key="7">
    <source>
        <dbReference type="Proteomes" id="UP001345963"/>
    </source>
</evidence>
<dbReference type="InterPro" id="IPR013783">
    <property type="entry name" value="Ig-like_fold"/>
</dbReference>
<dbReference type="SMART" id="SM01360">
    <property type="entry name" value="A2M"/>
    <property type="match status" value="1"/>
</dbReference>
<evidence type="ECO:0000256" key="1">
    <source>
        <dbReference type="ARBA" id="ARBA00004613"/>
    </source>
</evidence>
<keyword evidence="3" id="KW-1015">Disulfide bond</keyword>
<dbReference type="InterPro" id="IPR001599">
    <property type="entry name" value="Macroglobln_a2"/>
</dbReference>
<name>A0ABU7BTV4_9TELE</name>
<dbReference type="SMART" id="SM01359">
    <property type="entry name" value="A2M_N_2"/>
    <property type="match status" value="1"/>
</dbReference>
<dbReference type="PROSITE" id="PS01177">
    <property type="entry name" value="ANAPHYLATOXIN_1"/>
    <property type="match status" value="1"/>
</dbReference>
<dbReference type="PANTHER" id="PTHR11412:SF81">
    <property type="entry name" value="COMPLEMENT C3"/>
    <property type="match status" value="1"/>
</dbReference>
<evidence type="ECO:0000256" key="3">
    <source>
        <dbReference type="ARBA" id="ARBA00023157"/>
    </source>
</evidence>
<organism evidence="6 7">
    <name type="scientific">Ataeniobius toweri</name>
    <dbReference type="NCBI Taxonomy" id="208326"/>
    <lineage>
        <taxon>Eukaryota</taxon>
        <taxon>Metazoa</taxon>
        <taxon>Chordata</taxon>
        <taxon>Craniata</taxon>
        <taxon>Vertebrata</taxon>
        <taxon>Euteleostomi</taxon>
        <taxon>Actinopterygii</taxon>
        <taxon>Neopterygii</taxon>
        <taxon>Teleostei</taxon>
        <taxon>Neoteleostei</taxon>
        <taxon>Acanthomorphata</taxon>
        <taxon>Ovalentaria</taxon>
        <taxon>Atherinomorphae</taxon>
        <taxon>Cyprinodontiformes</taxon>
        <taxon>Goodeidae</taxon>
        <taxon>Ataeniobius</taxon>
    </lineage>
</organism>
<dbReference type="Gene3D" id="2.60.40.10">
    <property type="entry name" value="Immunoglobulins"/>
    <property type="match status" value="2"/>
</dbReference>
<dbReference type="Pfam" id="PF17789">
    <property type="entry name" value="MG4"/>
    <property type="match status" value="1"/>
</dbReference>
<keyword evidence="7" id="KW-1185">Reference proteome</keyword>
<dbReference type="Pfam" id="PF17790">
    <property type="entry name" value="MG1"/>
    <property type="match status" value="1"/>
</dbReference>
<dbReference type="Proteomes" id="UP001345963">
    <property type="component" value="Unassembled WGS sequence"/>
</dbReference>
<dbReference type="Pfam" id="PF01835">
    <property type="entry name" value="MG2"/>
    <property type="match status" value="1"/>
</dbReference>
<dbReference type="PROSITE" id="PS01178">
    <property type="entry name" value="ANAPHYLATOXIN_2"/>
    <property type="match status" value="1"/>
</dbReference>
<dbReference type="Pfam" id="PF00207">
    <property type="entry name" value="A2M"/>
    <property type="match status" value="1"/>
</dbReference>
<dbReference type="EMBL" id="JAHUTI010069162">
    <property type="protein sequence ID" value="MED6254091.1"/>
    <property type="molecule type" value="Genomic_DNA"/>
</dbReference>
<dbReference type="InterPro" id="IPR050473">
    <property type="entry name" value="A2M/Complement_sys"/>
</dbReference>
<dbReference type="Gene3D" id="2.20.130.20">
    <property type="match status" value="1"/>
</dbReference>
<protein>
    <recommendedName>
        <fullName evidence="5">Anaphylatoxin-like domain-containing protein</fullName>
    </recommendedName>
</protein>
<comment type="caution">
    <text evidence="6">The sequence shown here is derived from an EMBL/GenBank/DDBJ whole genome shotgun (WGS) entry which is preliminary data.</text>
</comment>
<dbReference type="InterPro" id="IPR002890">
    <property type="entry name" value="MG2"/>
</dbReference>
<dbReference type="InterPro" id="IPR000020">
    <property type="entry name" value="Anaphylatoxin/fibulin"/>
</dbReference>
<evidence type="ECO:0000256" key="4">
    <source>
        <dbReference type="SAM" id="SignalP"/>
    </source>
</evidence>
<comment type="subcellular location">
    <subcellularLocation>
        <location evidence="1">Secreted</location>
    </subcellularLocation>
</comment>
<dbReference type="Gene3D" id="2.60.40.1940">
    <property type="match status" value="1"/>
</dbReference>
<dbReference type="Gene3D" id="6.20.50.160">
    <property type="match status" value="1"/>
</dbReference>